<dbReference type="GO" id="GO:0005789">
    <property type="term" value="C:endoplasmic reticulum membrane"/>
    <property type="evidence" value="ECO:0007669"/>
    <property type="project" value="UniProtKB-SubCell"/>
</dbReference>
<comment type="subcellular location">
    <subcellularLocation>
        <location evidence="1 6">Endoplasmic reticulum membrane</location>
        <topology evidence="1 6">Multi-pass membrane protein</topology>
    </subcellularLocation>
</comment>
<dbReference type="PANTHER" id="PTHR45799:SF2">
    <property type="entry name" value="RETICULON-LIKE PROTEIN"/>
    <property type="match status" value="1"/>
</dbReference>
<protein>
    <recommendedName>
        <fullName evidence="6">Reticulon-like protein</fullName>
    </recommendedName>
</protein>
<evidence type="ECO:0000256" key="5">
    <source>
        <dbReference type="ARBA" id="ARBA00023136"/>
    </source>
</evidence>
<evidence type="ECO:0000313" key="9">
    <source>
        <dbReference type="Proteomes" id="UP000267029"/>
    </source>
</evidence>
<sequence length="409" mass="46364">MNSVPAVPKDDIKFICSGMEKLPPKVVSLIYWKNPIESAIVMSTGFTLLFSIGYLSLISVFAYVCLTILCCTGAARVYYDLITSKKDDSAKPPFSDWFTKDPNVLRSRAHELVNEGIDKCENTIQRMRHYLLIENYIDSLKFALCMYLLSILGGFFNLITVVLIAFALLFSVPKLYDLYHVSRFPCFIYQNLLQKYSEKKNVVLARNFHLLACDEFELAGDTPHRNIRSPLSIFANAQPAYLDVWPVNFFPDEDHHHQQQQHLFDRSSFFLLQLACLVGRSPDLRRRRRRPMRIRVFIPSSVGGEAVLASRVEEVLQGLRIQADVHVVDFSPSAEKDNINGLNQLIHSHCNSETSTSVIFLRLPQPPPANSIITDEEKLNFLGRVAALTHDLPPTLLGLGMQEVTSNSL</sequence>
<keyword evidence="5 6" id="KW-0472">Membrane</keyword>
<evidence type="ECO:0000256" key="1">
    <source>
        <dbReference type="ARBA" id="ARBA00004477"/>
    </source>
</evidence>
<evidence type="ECO:0000256" key="3">
    <source>
        <dbReference type="ARBA" id="ARBA00022824"/>
    </source>
</evidence>
<dbReference type="EMBL" id="UXSR01000060">
    <property type="protein sequence ID" value="VDD74655.1"/>
    <property type="molecule type" value="Genomic_DNA"/>
</dbReference>
<dbReference type="Gene3D" id="1.20.5.2480">
    <property type="match status" value="1"/>
</dbReference>
<accession>A0A0R3U2H1</accession>
<dbReference type="PANTHER" id="PTHR45799">
    <property type="entry name" value="RETICULON-LIKE PROTEIN"/>
    <property type="match status" value="1"/>
</dbReference>
<feature type="domain" description="Reticulon" evidence="7">
    <location>
        <begin position="26"/>
        <end position="180"/>
    </location>
</feature>
<keyword evidence="2 6" id="KW-0812">Transmembrane</keyword>
<keyword evidence="4 6" id="KW-1133">Transmembrane helix</keyword>
<dbReference type="OrthoDB" id="567788at2759"/>
<keyword evidence="9" id="KW-1185">Reference proteome</keyword>
<dbReference type="PROSITE" id="PS50845">
    <property type="entry name" value="RETICULON"/>
    <property type="match status" value="1"/>
</dbReference>
<dbReference type="InterPro" id="IPR046964">
    <property type="entry name" value="RTN1-4"/>
</dbReference>
<feature type="transmembrane region" description="Helical" evidence="6">
    <location>
        <begin position="144"/>
        <end position="170"/>
    </location>
</feature>
<feature type="transmembrane region" description="Helical" evidence="6">
    <location>
        <begin position="52"/>
        <end position="79"/>
    </location>
</feature>
<evidence type="ECO:0000256" key="4">
    <source>
        <dbReference type="ARBA" id="ARBA00022989"/>
    </source>
</evidence>
<reference evidence="8 9" key="1">
    <citation type="submission" date="2018-10" db="EMBL/GenBank/DDBJ databases">
        <authorList>
            <consortium name="Pathogen Informatics"/>
        </authorList>
    </citation>
    <scope>NUCLEOTIDE SEQUENCE [LARGE SCALE GENOMIC DNA]</scope>
</reference>
<name>A0A0R3U2H1_MESCO</name>
<evidence type="ECO:0000256" key="6">
    <source>
        <dbReference type="RuleBase" id="RU363132"/>
    </source>
</evidence>
<dbReference type="AlphaFoldDB" id="A0A0R3U2H1"/>
<keyword evidence="3 6" id="KW-0256">Endoplasmic reticulum</keyword>
<dbReference type="GO" id="GO:0030424">
    <property type="term" value="C:axon"/>
    <property type="evidence" value="ECO:0007669"/>
    <property type="project" value="TreeGrafter"/>
</dbReference>
<dbReference type="Pfam" id="PF02453">
    <property type="entry name" value="Reticulon"/>
    <property type="match status" value="1"/>
</dbReference>
<evidence type="ECO:0000256" key="2">
    <source>
        <dbReference type="ARBA" id="ARBA00022692"/>
    </source>
</evidence>
<proteinExistence type="predicted"/>
<dbReference type="InterPro" id="IPR003388">
    <property type="entry name" value="Reticulon"/>
</dbReference>
<evidence type="ECO:0000313" key="8">
    <source>
        <dbReference type="EMBL" id="VDD74655.1"/>
    </source>
</evidence>
<gene>
    <name evidence="8" type="ORF">MCOS_LOCUS658</name>
</gene>
<dbReference type="Proteomes" id="UP000267029">
    <property type="component" value="Unassembled WGS sequence"/>
</dbReference>
<organism evidence="8 9">
    <name type="scientific">Mesocestoides corti</name>
    <name type="common">Flatworm</name>
    <dbReference type="NCBI Taxonomy" id="53468"/>
    <lineage>
        <taxon>Eukaryota</taxon>
        <taxon>Metazoa</taxon>
        <taxon>Spiralia</taxon>
        <taxon>Lophotrochozoa</taxon>
        <taxon>Platyhelminthes</taxon>
        <taxon>Cestoda</taxon>
        <taxon>Eucestoda</taxon>
        <taxon>Cyclophyllidea</taxon>
        <taxon>Mesocestoididae</taxon>
        <taxon>Mesocestoides</taxon>
    </lineage>
</organism>
<evidence type="ECO:0000259" key="7">
    <source>
        <dbReference type="PROSITE" id="PS50845"/>
    </source>
</evidence>
<dbReference type="STRING" id="53468.A0A0R3U2H1"/>